<dbReference type="RefSeq" id="WP_139912160.1">
    <property type="nucleotide sequence ID" value="NZ_VEVP01000004.1"/>
</dbReference>
<protein>
    <submittedName>
        <fullName evidence="3">PrgI family protein</fullName>
    </submittedName>
</protein>
<evidence type="ECO:0000313" key="4">
    <source>
        <dbReference type="Proteomes" id="UP000312594"/>
    </source>
</evidence>
<keyword evidence="2" id="KW-0812">Transmembrane</keyword>
<keyword evidence="2" id="KW-0472">Membrane</keyword>
<dbReference type="Pfam" id="PF12666">
    <property type="entry name" value="PrgI"/>
    <property type="match status" value="1"/>
</dbReference>
<gene>
    <name evidence="3" type="ORF">FIC87_03030</name>
</gene>
<keyword evidence="2" id="KW-1133">Transmembrane helix</keyword>
<dbReference type="InterPro" id="IPR024414">
    <property type="entry name" value="Uncharacterised_PrgI"/>
</dbReference>
<name>A0A5C5C6W5_EGGLN</name>
<comment type="caution">
    <text evidence="3">The sequence shown here is derived from an EMBL/GenBank/DDBJ whole genome shotgun (WGS) entry which is preliminary data.</text>
</comment>
<evidence type="ECO:0000256" key="1">
    <source>
        <dbReference type="SAM" id="MobiDB-lite"/>
    </source>
</evidence>
<dbReference type="AlphaFoldDB" id="A0A5C5C6W5"/>
<accession>A0A5C5C6W5</accession>
<organism evidence="3 4">
    <name type="scientific">Eggerthella lenta</name>
    <name type="common">Eubacterium lentum</name>
    <dbReference type="NCBI Taxonomy" id="84112"/>
    <lineage>
        <taxon>Bacteria</taxon>
        <taxon>Bacillati</taxon>
        <taxon>Actinomycetota</taxon>
        <taxon>Coriobacteriia</taxon>
        <taxon>Eggerthellales</taxon>
        <taxon>Eggerthellaceae</taxon>
        <taxon>Eggerthella</taxon>
    </lineage>
</organism>
<evidence type="ECO:0000313" key="3">
    <source>
        <dbReference type="EMBL" id="TNU94849.1"/>
    </source>
</evidence>
<dbReference type="Proteomes" id="UP000312594">
    <property type="component" value="Unassembled WGS sequence"/>
</dbReference>
<dbReference type="EMBL" id="VEVP01000004">
    <property type="protein sequence ID" value="TNU94849.1"/>
    <property type="molecule type" value="Genomic_DNA"/>
</dbReference>
<feature type="compositionally biased region" description="Basic residues" evidence="1">
    <location>
        <begin position="115"/>
        <end position="125"/>
    </location>
</feature>
<proteinExistence type="predicted"/>
<feature type="region of interest" description="Disordered" evidence="1">
    <location>
        <begin position="105"/>
        <end position="135"/>
    </location>
</feature>
<feature type="transmembrane region" description="Helical" evidence="2">
    <location>
        <begin position="21"/>
        <end position="42"/>
    </location>
</feature>
<evidence type="ECO:0000256" key="2">
    <source>
        <dbReference type="SAM" id="Phobius"/>
    </source>
</evidence>
<sequence length="135" mass="14968">MLSVRVQKDIGEYTEKIVGKLSARTLACLVGGLASAVGVAAICRLVFGIEVRDAALPVMCASMPFWLAGFWRPHHLKFEKFVPLWLDFRLEDQRILYRSTPALEGAQASPAPGRPTRKAKRKAKRKGAELHAPAW</sequence>
<reference evidence="3 4" key="1">
    <citation type="journal article" date="2005" name="Appl. Environ. Microbiol.">
        <title>Intestinal bacterial communities that produce active estrogen-like compounds enterodiol and enterolactone in humans.</title>
        <authorList>
            <person name="Clavel T."/>
            <person name="Henderson G."/>
            <person name="Alpert C.A."/>
            <person name="Philippe C."/>
            <person name="Rigottier-Gois L."/>
            <person name="Dore J."/>
            <person name="Blaut M."/>
        </authorList>
    </citation>
    <scope>NUCLEOTIDE SEQUENCE [LARGE SCALE GENOMIC DNA]</scope>
    <source>
        <strain evidence="3 4">SECO-MT75m2</strain>
    </source>
</reference>